<dbReference type="OrthoDB" id="5950040at2759"/>
<dbReference type="Proteomes" id="UP000275408">
    <property type="component" value="Unassembled WGS sequence"/>
</dbReference>
<dbReference type="SUPFAM" id="SSF81321">
    <property type="entry name" value="Family A G protein-coupled receptor-like"/>
    <property type="match status" value="1"/>
</dbReference>
<keyword evidence="6 8" id="KW-0675">Receptor</keyword>
<dbReference type="GO" id="GO:0005886">
    <property type="term" value="C:plasma membrane"/>
    <property type="evidence" value="ECO:0007669"/>
    <property type="project" value="TreeGrafter"/>
</dbReference>
<feature type="domain" description="G-protein coupled receptors family 1 profile" evidence="10">
    <location>
        <begin position="28"/>
        <end position="280"/>
    </location>
</feature>
<dbReference type="PROSITE" id="PS50262">
    <property type="entry name" value="G_PROTEIN_RECEP_F1_2"/>
    <property type="match status" value="1"/>
</dbReference>
<keyword evidence="12" id="KW-1185">Reference proteome</keyword>
<name>A0A3M6UYC9_POCDA</name>
<dbReference type="FunFam" id="1.20.1070.10:FF:000368">
    <property type="entry name" value="Predicted protein"/>
    <property type="match status" value="1"/>
</dbReference>
<organism evidence="11 12">
    <name type="scientific">Pocillopora damicornis</name>
    <name type="common">Cauliflower coral</name>
    <name type="synonym">Millepora damicornis</name>
    <dbReference type="NCBI Taxonomy" id="46731"/>
    <lineage>
        <taxon>Eukaryota</taxon>
        <taxon>Metazoa</taxon>
        <taxon>Cnidaria</taxon>
        <taxon>Anthozoa</taxon>
        <taxon>Hexacorallia</taxon>
        <taxon>Scleractinia</taxon>
        <taxon>Astrocoeniina</taxon>
        <taxon>Pocilloporidae</taxon>
        <taxon>Pocillopora</taxon>
    </lineage>
</organism>
<dbReference type="InterPro" id="IPR017452">
    <property type="entry name" value="GPCR_Rhodpsn_7TM"/>
</dbReference>
<evidence type="ECO:0000256" key="5">
    <source>
        <dbReference type="ARBA" id="ARBA00023136"/>
    </source>
</evidence>
<keyword evidence="5 9" id="KW-0472">Membrane</keyword>
<sequence>MSLYKYSEATQIGITAAFCILVIADLIGNTLVCLVVYRNRIMRTPMNYLLVNLAASDITAAIFIGARYIFPLLFEHPKGRAGDVVCQLFTGEAFVWVGALTSAFSLICIAVERYLAIKFPYDERKRLTTAKLKCVIVFSWVLATSWNLPLFLYARYDPVSEFCLFQWPTTSFAQVHSPLCALFYGVLPISIMSYLYSKLVYKLWFRPLVTSTMVQQSKLRYTRKSARLVVTVSVVYSICWIPVLVVYVFSSFSAQQLYSAVHTTSIVLVTLNSAINPVLYSWQSDRFRRHMLALLPFGCSTRQCRVSPAVMSKGNGTSKAKRPTQITPLVSRGPLSNITTHEDCTHIERLPLFLNLSK</sequence>
<accession>A0A3M6UYC9</accession>
<evidence type="ECO:0000256" key="1">
    <source>
        <dbReference type="ARBA" id="ARBA00004141"/>
    </source>
</evidence>
<feature type="transmembrane region" description="Helical" evidence="9">
    <location>
        <begin position="49"/>
        <end position="70"/>
    </location>
</feature>
<comment type="similarity">
    <text evidence="8">Belongs to the G-protein coupled receptor 1 family.</text>
</comment>
<evidence type="ECO:0000256" key="9">
    <source>
        <dbReference type="SAM" id="Phobius"/>
    </source>
</evidence>
<proteinExistence type="inferred from homology"/>
<dbReference type="Gene3D" id="1.20.1070.10">
    <property type="entry name" value="Rhodopsin 7-helix transmembrane proteins"/>
    <property type="match status" value="1"/>
</dbReference>
<feature type="transmembrane region" description="Helical" evidence="9">
    <location>
        <begin position="12"/>
        <end position="37"/>
    </location>
</feature>
<comment type="subcellular location">
    <subcellularLocation>
        <location evidence="1">Membrane</location>
        <topology evidence="1">Multi-pass membrane protein</topology>
    </subcellularLocation>
</comment>
<dbReference type="GO" id="GO:0004930">
    <property type="term" value="F:G protein-coupled receptor activity"/>
    <property type="evidence" value="ECO:0007669"/>
    <property type="project" value="UniProtKB-KW"/>
</dbReference>
<evidence type="ECO:0000256" key="7">
    <source>
        <dbReference type="ARBA" id="ARBA00023224"/>
    </source>
</evidence>
<evidence type="ECO:0000256" key="3">
    <source>
        <dbReference type="ARBA" id="ARBA00022989"/>
    </source>
</evidence>
<keyword evidence="2 8" id="KW-0812">Transmembrane</keyword>
<dbReference type="CDD" id="cd00637">
    <property type="entry name" value="7tm_classA_rhodopsin-like"/>
    <property type="match status" value="1"/>
</dbReference>
<gene>
    <name evidence="11" type="ORF">pdam_00019445</name>
</gene>
<feature type="transmembrane region" description="Helical" evidence="9">
    <location>
        <begin position="135"/>
        <end position="156"/>
    </location>
</feature>
<evidence type="ECO:0000313" key="11">
    <source>
        <dbReference type="EMBL" id="RMX58682.1"/>
    </source>
</evidence>
<dbReference type="Pfam" id="PF00001">
    <property type="entry name" value="7tm_1"/>
    <property type="match status" value="1"/>
</dbReference>
<dbReference type="AlphaFoldDB" id="A0A3M6UYC9"/>
<dbReference type="OMA" id="THEDCTH"/>
<feature type="transmembrane region" description="Helical" evidence="9">
    <location>
        <begin position="261"/>
        <end position="282"/>
    </location>
</feature>
<feature type="transmembrane region" description="Helical" evidence="9">
    <location>
        <begin position="176"/>
        <end position="196"/>
    </location>
</feature>
<dbReference type="InterPro" id="IPR000276">
    <property type="entry name" value="GPCR_Rhodpsn"/>
</dbReference>
<feature type="transmembrane region" description="Helical" evidence="9">
    <location>
        <begin position="228"/>
        <end position="249"/>
    </location>
</feature>
<evidence type="ECO:0000313" key="12">
    <source>
        <dbReference type="Proteomes" id="UP000275408"/>
    </source>
</evidence>
<dbReference type="PANTHER" id="PTHR45695:SF9">
    <property type="entry name" value="LEUCOKININ RECEPTOR"/>
    <property type="match status" value="1"/>
</dbReference>
<evidence type="ECO:0000256" key="6">
    <source>
        <dbReference type="ARBA" id="ARBA00023170"/>
    </source>
</evidence>
<comment type="caution">
    <text evidence="11">The sequence shown here is derived from an EMBL/GenBank/DDBJ whole genome shotgun (WGS) entry which is preliminary data.</text>
</comment>
<feature type="transmembrane region" description="Helical" evidence="9">
    <location>
        <begin position="93"/>
        <end position="115"/>
    </location>
</feature>
<evidence type="ECO:0000256" key="4">
    <source>
        <dbReference type="ARBA" id="ARBA00023040"/>
    </source>
</evidence>
<dbReference type="PRINTS" id="PR00237">
    <property type="entry name" value="GPCRRHODOPSN"/>
</dbReference>
<dbReference type="STRING" id="46731.A0A3M6UYC9"/>
<keyword evidence="7 8" id="KW-0807">Transducer</keyword>
<dbReference type="PROSITE" id="PS00237">
    <property type="entry name" value="G_PROTEIN_RECEP_F1_1"/>
    <property type="match status" value="1"/>
</dbReference>
<dbReference type="EMBL" id="RCHS01000471">
    <property type="protein sequence ID" value="RMX58682.1"/>
    <property type="molecule type" value="Genomic_DNA"/>
</dbReference>
<protein>
    <recommendedName>
        <fullName evidence="10">G-protein coupled receptors family 1 profile domain-containing protein</fullName>
    </recommendedName>
</protein>
<keyword evidence="4 8" id="KW-0297">G-protein coupled receptor</keyword>
<evidence type="ECO:0000259" key="10">
    <source>
        <dbReference type="PROSITE" id="PS50262"/>
    </source>
</evidence>
<evidence type="ECO:0000256" key="8">
    <source>
        <dbReference type="RuleBase" id="RU000688"/>
    </source>
</evidence>
<dbReference type="PANTHER" id="PTHR45695">
    <property type="entry name" value="LEUCOKININ RECEPTOR-RELATED"/>
    <property type="match status" value="1"/>
</dbReference>
<reference evidence="11 12" key="1">
    <citation type="journal article" date="2018" name="Sci. Rep.">
        <title>Comparative analysis of the Pocillopora damicornis genome highlights role of immune system in coral evolution.</title>
        <authorList>
            <person name="Cunning R."/>
            <person name="Bay R.A."/>
            <person name="Gillette P."/>
            <person name="Baker A.C."/>
            <person name="Traylor-Knowles N."/>
        </authorList>
    </citation>
    <scope>NUCLEOTIDE SEQUENCE [LARGE SCALE GENOMIC DNA]</scope>
    <source>
        <strain evidence="11">RSMAS</strain>
        <tissue evidence="11">Whole animal</tissue>
    </source>
</reference>
<evidence type="ECO:0000256" key="2">
    <source>
        <dbReference type="ARBA" id="ARBA00022692"/>
    </source>
</evidence>
<keyword evidence="3 9" id="KW-1133">Transmembrane helix</keyword>